<reference evidence="1" key="1">
    <citation type="submission" date="2014-11" db="EMBL/GenBank/DDBJ databases">
        <authorList>
            <person name="Amaro Gonzalez C."/>
        </authorList>
    </citation>
    <scope>NUCLEOTIDE SEQUENCE</scope>
</reference>
<evidence type="ECO:0000313" key="1">
    <source>
        <dbReference type="EMBL" id="JAH50913.1"/>
    </source>
</evidence>
<dbReference type="AlphaFoldDB" id="A0A0E9TDV5"/>
<proteinExistence type="predicted"/>
<protein>
    <submittedName>
        <fullName evidence="1">Uncharacterized protein</fullName>
    </submittedName>
</protein>
<name>A0A0E9TDV5_ANGAN</name>
<dbReference type="EMBL" id="GBXM01057664">
    <property type="protein sequence ID" value="JAH50913.1"/>
    <property type="molecule type" value="Transcribed_RNA"/>
</dbReference>
<accession>A0A0E9TDV5</accession>
<sequence length="44" mass="5317">MNIKWEFTVTCFGITFILCTDNCQHPLMGIQWKCNHRGFLRQRE</sequence>
<organism evidence="1">
    <name type="scientific">Anguilla anguilla</name>
    <name type="common">European freshwater eel</name>
    <name type="synonym">Muraena anguilla</name>
    <dbReference type="NCBI Taxonomy" id="7936"/>
    <lineage>
        <taxon>Eukaryota</taxon>
        <taxon>Metazoa</taxon>
        <taxon>Chordata</taxon>
        <taxon>Craniata</taxon>
        <taxon>Vertebrata</taxon>
        <taxon>Euteleostomi</taxon>
        <taxon>Actinopterygii</taxon>
        <taxon>Neopterygii</taxon>
        <taxon>Teleostei</taxon>
        <taxon>Anguilliformes</taxon>
        <taxon>Anguillidae</taxon>
        <taxon>Anguilla</taxon>
    </lineage>
</organism>
<reference evidence="1" key="2">
    <citation type="journal article" date="2015" name="Fish Shellfish Immunol.">
        <title>Early steps in the European eel (Anguilla anguilla)-Vibrio vulnificus interaction in the gills: Role of the RtxA13 toxin.</title>
        <authorList>
            <person name="Callol A."/>
            <person name="Pajuelo D."/>
            <person name="Ebbesson L."/>
            <person name="Teles M."/>
            <person name="MacKenzie S."/>
            <person name="Amaro C."/>
        </authorList>
    </citation>
    <scope>NUCLEOTIDE SEQUENCE</scope>
</reference>